<dbReference type="PRINTS" id="PR00171">
    <property type="entry name" value="SUGRTRNSPORT"/>
</dbReference>
<keyword evidence="5 10" id="KW-1133">Transmembrane helix</keyword>
<dbReference type="InterPro" id="IPR036259">
    <property type="entry name" value="MFS_trans_sf"/>
</dbReference>
<feature type="transmembrane region" description="Helical" evidence="10">
    <location>
        <begin position="353"/>
        <end position="372"/>
    </location>
</feature>
<dbReference type="Pfam" id="PF00083">
    <property type="entry name" value="Sugar_tr"/>
    <property type="match status" value="1"/>
</dbReference>
<accession>A0A8K0WLJ4</accession>
<feature type="transmembrane region" description="Helical" evidence="10">
    <location>
        <begin position="392"/>
        <end position="413"/>
    </location>
</feature>
<evidence type="ECO:0000256" key="7">
    <source>
        <dbReference type="ARBA" id="ARBA00023180"/>
    </source>
</evidence>
<feature type="transmembrane region" description="Helical" evidence="10">
    <location>
        <begin position="425"/>
        <end position="445"/>
    </location>
</feature>
<feature type="transmembrane region" description="Helical" evidence="10">
    <location>
        <begin position="457"/>
        <end position="478"/>
    </location>
</feature>
<dbReference type="AlphaFoldDB" id="A0A8K0WLJ4"/>
<dbReference type="InterPro" id="IPR003663">
    <property type="entry name" value="Sugar/inositol_transpt"/>
</dbReference>
<feature type="transmembrane region" description="Helical" evidence="10">
    <location>
        <begin position="193"/>
        <end position="214"/>
    </location>
</feature>
<dbReference type="PROSITE" id="PS00216">
    <property type="entry name" value="SUGAR_TRANSPORT_1"/>
    <property type="match status" value="2"/>
</dbReference>
<dbReference type="GO" id="GO:0005351">
    <property type="term" value="F:carbohydrate:proton symporter activity"/>
    <property type="evidence" value="ECO:0007669"/>
    <property type="project" value="TreeGrafter"/>
</dbReference>
<evidence type="ECO:0000256" key="1">
    <source>
        <dbReference type="ARBA" id="ARBA00004141"/>
    </source>
</evidence>
<comment type="caution">
    <text evidence="12">The sequence shown here is derived from an EMBL/GenBank/DDBJ whole genome shotgun (WGS) entry which is preliminary data.</text>
</comment>
<evidence type="ECO:0000313" key="13">
    <source>
        <dbReference type="Proteomes" id="UP000813444"/>
    </source>
</evidence>
<organism evidence="12 13">
    <name type="scientific">Stachybotrys elegans</name>
    <dbReference type="NCBI Taxonomy" id="80388"/>
    <lineage>
        <taxon>Eukaryota</taxon>
        <taxon>Fungi</taxon>
        <taxon>Dikarya</taxon>
        <taxon>Ascomycota</taxon>
        <taxon>Pezizomycotina</taxon>
        <taxon>Sordariomycetes</taxon>
        <taxon>Hypocreomycetidae</taxon>
        <taxon>Hypocreales</taxon>
        <taxon>Stachybotryaceae</taxon>
        <taxon>Stachybotrys</taxon>
    </lineage>
</organism>
<feature type="transmembrane region" description="Helical" evidence="10">
    <location>
        <begin position="124"/>
        <end position="147"/>
    </location>
</feature>
<evidence type="ECO:0000256" key="6">
    <source>
        <dbReference type="ARBA" id="ARBA00023136"/>
    </source>
</evidence>
<evidence type="ECO:0000256" key="2">
    <source>
        <dbReference type="ARBA" id="ARBA00010992"/>
    </source>
</evidence>
<feature type="transmembrane region" description="Helical" evidence="10">
    <location>
        <begin position="284"/>
        <end position="306"/>
    </location>
</feature>
<comment type="similarity">
    <text evidence="2 8">Belongs to the major facilitator superfamily. Sugar transporter (TC 2.A.1.1) family.</text>
</comment>
<dbReference type="EMBL" id="JAGPNK010000014">
    <property type="protein sequence ID" value="KAH7309157.1"/>
    <property type="molecule type" value="Genomic_DNA"/>
</dbReference>
<sequence>MGWFSTHASGTLDPPEVRNWRIHFVALTVSMSALAMGYDTAVIGGTMALDSFRRDFHLDEVAQTTRDTIQGNIVSTFQAGCFFGALLIFPLAEKFGRKKSIMLAALIFLVGGTLMTASQGSLNLIYAGRAIAGLGIGASSMCVPVYIAETAPPSIRGRLVGIFEIASQGGGMLGFWINYATDQTVDVRGHTQWIVPLGVQLIPGVGLFLGMFFCPESPRWLARGDRFEEAEGILCKLRGLDSDHEYIRREMGEIREQVQIRSTLRMSKKDQFKKLFQKGTRNRMGIGMALMFLQSFTGVNIITYYAPRIFETLGISGTSLRLFSTGIYGIAKTLGMFAFTFFVVEKVGRRNGLLWGSALGCIPMWYIGGYVMQADPAAAAAAGTLQRDGWGYLAMVAVYVNGFIICATWQGITWTYASEIFPLDIRMLCVAITTATTWLGSFIIARSTPYMISDLGYGAYFFFGSVLVGMGIWAFFFVPETKGISIEEMDALFMKPMHKAVWAQLRGHPLVESSRDSISDEKATNVELEHGKSAQ</sequence>
<dbReference type="InterPro" id="IPR005829">
    <property type="entry name" value="Sugar_transporter_CS"/>
</dbReference>
<feature type="transmembrane region" description="Helical" evidence="10">
    <location>
        <begin position="24"/>
        <end position="49"/>
    </location>
</feature>
<keyword evidence="4 10" id="KW-0812">Transmembrane</keyword>
<feature type="transmembrane region" description="Helical" evidence="10">
    <location>
        <begin position="101"/>
        <end position="118"/>
    </location>
</feature>
<feature type="transmembrane region" description="Helical" evidence="10">
    <location>
        <begin position="159"/>
        <end position="181"/>
    </location>
</feature>
<evidence type="ECO:0000256" key="4">
    <source>
        <dbReference type="ARBA" id="ARBA00022692"/>
    </source>
</evidence>
<dbReference type="FunFam" id="1.20.1250.20:FF:000026">
    <property type="entry name" value="MFS quinate transporter QutD"/>
    <property type="match status" value="1"/>
</dbReference>
<dbReference type="OrthoDB" id="508119at2759"/>
<evidence type="ECO:0000256" key="8">
    <source>
        <dbReference type="RuleBase" id="RU003346"/>
    </source>
</evidence>
<evidence type="ECO:0000313" key="12">
    <source>
        <dbReference type="EMBL" id="KAH7309157.1"/>
    </source>
</evidence>
<dbReference type="InterPro" id="IPR020846">
    <property type="entry name" value="MFS_dom"/>
</dbReference>
<feature type="region of interest" description="Disordered" evidence="9">
    <location>
        <begin position="516"/>
        <end position="535"/>
    </location>
</feature>
<evidence type="ECO:0000256" key="10">
    <source>
        <dbReference type="SAM" id="Phobius"/>
    </source>
</evidence>
<gene>
    <name evidence="12" type="ORF">B0I35DRAFT_482885</name>
</gene>
<keyword evidence="3 8" id="KW-0813">Transport</keyword>
<keyword evidence="7" id="KW-0325">Glycoprotein</keyword>
<dbReference type="PANTHER" id="PTHR48022:SF42">
    <property type="entry name" value="MAJOR FACILITATOR SUPERFAMILY (MFS) PROFILE DOMAIN-CONTAINING PROTEIN"/>
    <property type="match status" value="1"/>
</dbReference>
<feature type="domain" description="Major facilitator superfamily (MFS) profile" evidence="11">
    <location>
        <begin position="25"/>
        <end position="482"/>
    </location>
</feature>
<dbReference type="Gene3D" id="1.20.1250.20">
    <property type="entry name" value="MFS general substrate transporter like domains"/>
    <property type="match status" value="1"/>
</dbReference>
<dbReference type="PROSITE" id="PS50850">
    <property type="entry name" value="MFS"/>
    <property type="match status" value="1"/>
</dbReference>
<evidence type="ECO:0000256" key="9">
    <source>
        <dbReference type="SAM" id="MobiDB-lite"/>
    </source>
</evidence>
<feature type="transmembrane region" description="Helical" evidence="10">
    <location>
        <begin position="69"/>
        <end position="89"/>
    </location>
</feature>
<reference evidence="12" key="1">
    <citation type="journal article" date="2021" name="Nat. Commun.">
        <title>Genetic determinants of endophytism in the Arabidopsis root mycobiome.</title>
        <authorList>
            <person name="Mesny F."/>
            <person name="Miyauchi S."/>
            <person name="Thiergart T."/>
            <person name="Pickel B."/>
            <person name="Atanasova L."/>
            <person name="Karlsson M."/>
            <person name="Huettel B."/>
            <person name="Barry K.W."/>
            <person name="Haridas S."/>
            <person name="Chen C."/>
            <person name="Bauer D."/>
            <person name="Andreopoulos W."/>
            <person name="Pangilinan J."/>
            <person name="LaButti K."/>
            <person name="Riley R."/>
            <person name="Lipzen A."/>
            <person name="Clum A."/>
            <person name="Drula E."/>
            <person name="Henrissat B."/>
            <person name="Kohler A."/>
            <person name="Grigoriev I.V."/>
            <person name="Martin F.M."/>
            <person name="Hacquard S."/>
        </authorList>
    </citation>
    <scope>NUCLEOTIDE SEQUENCE</scope>
    <source>
        <strain evidence="12">MPI-CAGE-CH-0235</strain>
    </source>
</reference>
<feature type="transmembrane region" description="Helical" evidence="10">
    <location>
        <begin position="326"/>
        <end position="344"/>
    </location>
</feature>
<dbReference type="SUPFAM" id="SSF103473">
    <property type="entry name" value="MFS general substrate transporter"/>
    <property type="match status" value="1"/>
</dbReference>
<comment type="subcellular location">
    <subcellularLocation>
        <location evidence="1">Membrane</location>
        <topology evidence="1">Multi-pass membrane protein</topology>
    </subcellularLocation>
</comment>
<evidence type="ECO:0000256" key="3">
    <source>
        <dbReference type="ARBA" id="ARBA00022448"/>
    </source>
</evidence>
<protein>
    <submittedName>
        <fullName evidence="12">Quinate permease</fullName>
    </submittedName>
</protein>
<keyword evidence="13" id="KW-1185">Reference proteome</keyword>
<dbReference type="Proteomes" id="UP000813444">
    <property type="component" value="Unassembled WGS sequence"/>
</dbReference>
<proteinExistence type="inferred from homology"/>
<dbReference type="PROSITE" id="PS00217">
    <property type="entry name" value="SUGAR_TRANSPORT_2"/>
    <property type="match status" value="1"/>
</dbReference>
<evidence type="ECO:0000259" key="11">
    <source>
        <dbReference type="PROSITE" id="PS50850"/>
    </source>
</evidence>
<dbReference type="GO" id="GO:0016020">
    <property type="term" value="C:membrane"/>
    <property type="evidence" value="ECO:0007669"/>
    <property type="project" value="UniProtKB-SubCell"/>
</dbReference>
<dbReference type="PANTHER" id="PTHR48022">
    <property type="entry name" value="PLASTIDIC GLUCOSE TRANSPORTER 4"/>
    <property type="match status" value="1"/>
</dbReference>
<dbReference type="InterPro" id="IPR050360">
    <property type="entry name" value="MFS_Sugar_Transporters"/>
</dbReference>
<name>A0A8K0WLJ4_9HYPO</name>
<evidence type="ECO:0000256" key="5">
    <source>
        <dbReference type="ARBA" id="ARBA00022989"/>
    </source>
</evidence>
<dbReference type="NCBIfam" id="TIGR00879">
    <property type="entry name" value="SP"/>
    <property type="match status" value="1"/>
</dbReference>
<keyword evidence="6 10" id="KW-0472">Membrane</keyword>
<dbReference type="InterPro" id="IPR005828">
    <property type="entry name" value="MFS_sugar_transport-like"/>
</dbReference>